<dbReference type="Pfam" id="PF13963">
    <property type="entry name" value="Transpos_assoc"/>
    <property type="match status" value="1"/>
</dbReference>
<proteinExistence type="predicted"/>
<gene>
    <name evidence="2" type="ORF">POM88_001710</name>
</gene>
<dbReference type="InterPro" id="IPR029480">
    <property type="entry name" value="Transpos_assoc"/>
</dbReference>
<evidence type="ECO:0000313" key="2">
    <source>
        <dbReference type="EMBL" id="KAK1402105.1"/>
    </source>
</evidence>
<keyword evidence="3" id="KW-1185">Reference proteome</keyword>
<feature type="domain" description="Transposase-associated" evidence="1">
    <location>
        <begin position="6"/>
        <end position="85"/>
    </location>
</feature>
<dbReference type="EMBL" id="JAUIZM010000001">
    <property type="protein sequence ID" value="KAK1402105.1"/>
    <property type="molecule type" value="Genomic_DNA"/>
</dbReference>
<reference evidence="2" key="1">
    <citation type="submission" date="2023-02" db="EMBL/GenBank/DDBJ databases">
        <title>Genome of toxic invasive species Heracleum sosnowskyi carries increased number of genes despite the absence of recent whole-genome duplications.</title>
        <authorList>
            <person name="Schelkunov M."/>
            <person name="Shtratnikova V."/>
            <person name="Makarenko M."/>
            <person name="Klepikova A."/>
            <person name="Omelchenko D."/>
            <person name="Novikova G."/>
            <person name="Obukhova E."/>
            <person name="Bogdanov V."/>
            <person name="Penin A."/>
            <person name="Logacheva M."/>
        </authorList>
    </citation>
    <scope>NUCLEOTIDE SEQUENCE</scope>
    <source>
        <strain evidence="2">Hsosn_3</strain>
        <tissue evidence="2">Leaf</tissue>
    </source>
</reference>
<dbReference type="Proteomes" id="UP001237642">
    <property type="component" value="Unassembled WGS sequence"/>
</dbReference>
<dbReference type="AlphaFoldDB" id="A0AAD8N598"/>
<comment type="caution">
    <text evidence="2">The sequence shown here is derived from an EMBL/GenBank/DDBJ whole genome shotgun (WGS) entry which is preliminary data.</text>
</comment>
<sequence>MASDRSWVGRNRYNEAKYLTEEYKSGVDNFIKFAIYNLQEEDNGLIRCLCKECKNKYYKNPSTVKVDLYRHGIMQWYTRWDCHGEKDMPRDEVGTSSVNTNYRDDDMYDAYDDDFEDCEDFEEEPNATTKEFYKMVNTASEPIYPNNDNFTTLEFEEVLSEKAMEVHKDAEVDKAVEVDRTMENDEDLEAVKFFKGISDALSDAGVDTCVRQISVDNPLATCGSQVGEFKVLEN</sequence>
<evidence type="ECO:0000259" key="1">
    <source>
        <dbReference type="Pfam" id="PF13963"/>
    </source>
</evidence>
<reference evidence="2" key="2">
    <citation type="submission" date="2023-05" db="EMBL/GenBank/DDBJ databases">
        <authorList>
            <person name="Schelkunov M.I."/>
        </authorList>
    </citation>
    <scope>NUCLEOTIDE SEQUENCE</scope>
    <source>
        <strain evidence="2">Hsosn_3</strain>
        <tissue evidence="2">Leaf</tissue>
    </source>
</reference>
<organism evidence="2 3">
    <name type="scientific">Heracleum sosnowskyi</name>
    <dbReference type="NCBI Taxonomy" id="360622"/>
    <lineage>
        <taxon>Eukaryota</taxon>
        <taxon>Viridiplantae</taxon>
        <taxon>Streptophyta</taxon>
        <taxon>Embryophyta</taxon>
        <taxon>Tracheophyta</taxon>
        <taxon>Spermatophyta</taxon>
        <taxon>Magnoliopsida</taxon>
        <taxon>eudicotyledons</taxon>
        <taxon>Gunneridae</taxon>
        <taxon>Pentapetalae</taxon>
        <taxon>asterids</taxon>
        <taxon>campanulids</taxon>
        <taxon>Apiales</taxon>
        <taxon>Apiaceae</taxon>
        <taxon>Apioideae</taxon>
        <taxon>apioid superclade</taxon>
        <taxon>Tordylieae</taxon>
        <taxon>Tordyliinae</taxon>
        <taxon>Heracleum</taxon>
    </lineage>
</organism>
<protein>
    <recommendedName>
        <fullName evidence="1">Transposase-associated domain-containing protein</fullName>
    </recommendedName>
</protein>
<name>A0AAD8N598_9APIA</name>
<evidence type="ECO:0000313" key="3">
    <source>
        <dbReference type="Proteomes" id="UP001237642"/>
    </source>
</evidence>
<accession>A0AAD8N598</accession>